<feature type="transmembrane region" description="Helical" evidence="1">
    <location>
        <begin position="127"/>
        <end position="146"/>
    </location>
</feature>
<reference evidence="3 4" key="1">
    <citation type="submission" date="2021-01" db="EMBL/GenBank/DDBJ databases">
        <title>Sequencing the genomes of 1000 actinobacteria strains.</title>
        <authorList>
            <person name="Klenk H.-P."/>
        </authorList>
    </citation>
    <scope>NUCLEOTIDE SEQUENCE [LARGE SCALE GENOMIC DNA]</scope>
    <source>
        <strain evidence="3 4">DSM 18662</strain>
    </source>
</reference>
<sequence length="165" mass="18209">MQWFRFPRLMGLIACVYLAAMAGVFGLLMSKDVHFSSSAQIAQGTVIGMVRKPPAGSARNSDQNYKLQAYAPKIRFTVDGKTYDYVPSHGHYRQRYPVGDKVTLLYDPADPQESARIEGEGRLTTPLLLAGFALLSLAVAVLLVATRPGRERRHGRRSRRGADSA</sequence>
<dbReference type="InterPro" id="IPR021994">
    <property type="entry name" value="DUF3592"/>
</dbReference>
<keyword evidence="1" id="KW-0812">Transmembrane</keyword>
<dbReference type="Proteomes" id="UP000704762">
    <property type="component" value="Unassembled WGS sequence"/>
</dbReference>
<name>A0ABS2RLU1_9ACTN</name>
<feature type="domain" description="DUF3592" evidence="2">
    <location>
        <begin position="43"/>
        <end position="115"/>
    </location>
</feature>
<keyword evidence="1" id="KW-0472">Membrane</keyword>
<evidence type="ECO:0000256" key="1">
    <source>
        <dbReference type="SAM" id="Phobius"/>
    </source>
</evidence>
<protein>
    <recommendedName>
        <fullName evidence="2">DUF3592 domain-containing protein</fullName>
    </recommendedName>
</protein>
<organism evidence="3 4">
    <name type="scientific">Microlunatus panaciterrae</name>
    <dbReference type="NCBI Taxonomy" id="400768"/>
    <lineage>
        <taxon>Bacteria</taxon>
        <taxon>Bacillati</taxon>
        <taxon>Actinomycetota</taxon>
        <taxon>Actinomycetes</taxon>
        <taxon>Propionibacteriales</taxon>
        <taxon>Propionibacteriaceae</taxon>
        <taxon>Microlunatus</taxon>
    </lineage>
</organism>
<accession>A0ABS2RLU1</accession>
<evidence type="ECO:0000259" key="2">
    <source>
        <dbReference type="Pfam" id="PF12158"/>
    </source>
</evidence>
<dbReference type="Pfam" id="PF12158">
    <property type="entry name" value="DUF3592"/>
    <property type="match status" value="1"/>
</dbReference>
<keyword evidence="1" id="KW-1133">Transmembrane helix</keyword>
<dbReference type="EMBL" id="JAFBCF010000001">
    <property type="protein sequence ID" value="MBM7798889.1"/>
    <property type="molecule type" value="Genomic_DNA"/>
</dbReference>
<gene>
    <name evidence="3" type="ORF">JOE57_001810</name>
</gene>
<proteinExistence type="predicted"/>
<keyword evidence="4" id="KW-1185">Reference proteome</keyword>
<feature type="transmembrane region" description="Helical" evidence="1">
    <location>
        <begin position="9"/>
        <end position="29"/>
    </location>
</feature>
<evidence type="ECO:0000313" key="3">
    <source>
        <dbReference type="EMBL" id="MBM7798889.1"/>
    </source>
</evidence>
<dbReference type="RefSeq" id="WP_204917383.1">
    <property type="nucleotide sequence ID" value="NZ_BAAAQP010000002.1"/>
</dbReference>
<comment type="caution">
    <text evidence="3">The sequence shown here is derived from an EMBL/GenBank/DDBJ whole genome shotgun (WGS) entry which is preliminary data.</text>
</comment>
<evidence type="ECO:0000313" key="4">
    <source>
        <dbReference type="Proteomes" id="UP000704762"/>
    </source>
</evidence>